<evidence type="ECO:0000313" key="1">
    <source>
        <dbReference type="EMBL" id="MDD9327785.1"/>
    </source>
</evidence>
<reference evidence="1" key="1">
    <citation type="submission" date="2022-10" db="EMBL/GenBank/DDBJ databases">
        <authorList>
            <person name="Boutroux M."/>
        </authorList>
    </citation>
    <scope>NUCLEOTIDE SEQUENCE</scope>
    <source>
        <strain evidence="1">51.81</strain>
    </source>
</reference>
<dbReference type="EMBL" id="JAPQFL010000002">
    <property type="protein sequence ID" value="MDD9327785.1"/>
    <property type="molecule type" value="Genomic_DNA"/>
</dbReference>
<evidence type="ECO:0000313" key="2">
    <source>
        <dbReference type="EMBL" id="WWY02931.1"/>
    </source>
</evidence>
<proteinExistence type="predicted"/>
<evidence type="ECO:0000313" key="3">
    <source>
        <dbReference type="Proteomes" id="UP001149607"/>
    </source>
</evidence>
<gene>
    <name evidence="1" type="ORF">ORY91_001196</name>
    <name evidence="2" type="ORF">V9W64_09595</name>
</gene>
<name>A0A9X4E1J8_9NEIS</name>
<dbReference type="AlphaFoldDB" id="A0A9X4E1J8"/>
<reference evidence="2" key="2">
    <citation type="submission" date="2024-02" db="EMBL/GenBank/DDBJ databases">
        <title>Neisseria leonii sp. nov.</title>
        <authorList>
            <person name="Boutroux M."/>
            <person name="Favre-Rochex S."/>
            <person name="Gorgette O."/>
            <person name="Touak G."/>
            <person name="Muhle E."/>
            <person name="Chesneau O."/>
            <person name="Clermont D."/>
            <person name="Rahi P."/>
        </authorList>
    </citation>
    <scope>NUCLEOTIDE SEQUENCE</scope>
    <source>
        <strain evidence="2">51.81</strain>
    </source>
</reference>
<dbReference type="RefSeq" id="WP_274584951.1">
    <property type="nucleotide sequence ID" value="NZ_CP145811.1"/>
</dbReference>
<accession>A0A9X4E1J8</accession>
<sequence length="89" mass="9808">MADLSGDGKVDRCQVKAVSDRWLQARTGIKPLNGSTCPTDRDSPNTAEKFMMYSRLFAEARAKPSNIIGPIKYIAEKAIEETKTDDGET</sequence>
<protein>
    <submittedName>
        <fullName evidence="1">Uncharacterized protein</fullName>
    </submittedName>
</protein>
<dbReference type="Proteomes" id="UP001149607">
    <property type="component" value="Chromosome"/>
</dbReference>
<keyword evidence="3" id="KW-1185">Reference proteome</keyword>
<organism evidence="1">
    <name type="scientific">Neisseria leonii</name>
    <dbReference type="NCBI Taxonomy" id="2995413"/>
    <lineage>
        <taxon>Bacteria</taxon>
        <taxon>Pseudomonadati</taxon>
        <taxon>Pseudomonadota</taxon>
        <taxon>Betaproteobacteria</taxon>
        <taxon>Neisseriales</taxon>
        <taxon>Neisseriaceae</taxon>
        <taxon>Neisseria</taxon>
    </lineage>
</organism>
<dbReference type="EMBL" id="CP146598">
    <property type="protein sequence ID" value="WWY02931.1"/>
    <property type="molecule type" value="Genomic_DNA"/>
</dbReference>